<evidence type="ECO:0000313" key="4">
    <source>
        <dbReference type="Proteomes" id="UP001500889"/>
    </source>
</evidence>
<reference evidence="3 4" key="1">
    <citation type="submission" date="2024-02" db="EMBL/GenBank/DDBJ databases">
        <title>A chromosome-level genome assembly of Drosophila madeirensis, a fruit fly species endemic to Madeira island.</title>
        <authorList>
            <person name="Tomihara K."/>
            <person name="Llopart A."/>
            <person name="Yamamoto D."/>
        </authorList>
    </citation>
    <scope>NUCLEOTIDE SEQUENCE [LARGE SCALE GENOMIC DNA]</scope>
    <source>
        <strain evidence="3 4">RF1</strain>
    </source>
</reference>
<dbReference type="PANTHER" id="PTHR21505:SF8">
    <property type="entry name" value="DPT-YFP REPRESSOR BY OVEREXPRESSION, ISOFORM D-RELATED"/>
    <property type="match status" value="1"/>
</dbReference>
<feature type="compositionally biased region" description="Polar residues" evidence="1">
    <location>
        <begin position="504"/>
        <end position="515"/>
    </location>
</feature>
<protein>
    <recommendedName>
        <fullName evidence="2">MADF domain-containing protein</fullName>
    </recommendedName>
</protein>
<accession>A0AAU9G0U6</accession>
<feature type="region of interest" description="Disordered" evidence="1">
    <location>
        <begin position="200"/>
        <end position="235"/>
    </location>
</feature>
<evidence type="ECO:0000256" key="1">
    <source>
        <dbReference type="SAM" id="MobiDB-lite"/>
    </source>
</evidence>
<feature type="compositionally biased region" description="Acidic residues" evidence="1">
    <location>
        <begin position="204"/>
        <end position="228"/>
    </location>
</feature>
<gene>
    <name evidence="3" type="ORF">DMAD_01340</name>
</gene>
<dbReference type="SMART" id="SM00595">
    <property type="entry name" value="MADF"/>
    <property type="match status" value="2"/>
</dbReference>
<evidence type="ECO:0000259" key="2">
    <source>
        <dbReference type="PROSITE" id="PS51029"/>
    </source>
</evidence>
<feature type="compositionally biased region" description="Basic and acidic residues" evidence="1">
    <location>
        <begin position="489"/>
        <end position="500"/>
    </location>
</feature>
<name>A0AAU9G0U6_DROMD</name>
<keyword evidence="4" id="KW-1185">Reference proteome</keyword>
<feature type="compositionally biased region" description="Polar residues" evidence="1">
    <location>
        <begin position="1"/>
        <end position="16"/>
    </location>
</feature>
<proteinExistence type="predicted"/>
<dbReference type="InterPro" id="IPR006578">
    <property type="entry name" value="MADF-dom"/>
</dbReference>
<feature type="domain" description="MADF" evidence="2">
    <location>
        <begin position="49"/>
        <end position="140"/>
    </location>
</feature>
<dbReference type="Pfam" id="PF10545">
    <property type="entry name" value="MADF_DNA_bdg"/>
    <property type="match status" value="2"/>
</dbReference>
<dbReference type="PANTHER" id="PTHR21505">
    <property type="entry name" value="MADF DOMAIN-CONTAINING PROTEIN-RELATED"/>
    <property type="match status" value="1"/>
</dbReference>
<sequence>MRHQSLASNETETVETMLSPGANSSSGMMNNSWTATTGILSDEKEVMEEFISCYRHFTALWDSSSSDYLSKTKKEPGYMELLKILRSINGECTLHDVKRKINSLRCCYRREIKKIESSKNNYRPRLWWFNLMDFLKPVLNLRSPPHMDDSLDETIINEEIHRNDVNDDVSSALDWGGAKGGGSHTSLMGTARLRRTAVVRQQEDADDYDDYDDADDDDADDDDDDDDDIMQHNSSPTATDVQWQKFFRLYRSMPQLWMTKSRGYRDRLLKAQSYHILLECLRVIDPTANIHTLKRKINNLRTSYRRELRKKYTSENEYVPTLWYYKELDFLCEVETGELQLEMELDGDLPRHKSLDPHPELELAAAAEAAPSSEPDEIFAFSMQEMNADLIEELDNENDHPDDMEKVMLGSSVVAYSRAEATVPKIDAFFSHSYFETRLQDDDMFAESFNTETDALGDPDPDPDPEPDEEPEMEAADQTPIMRISSTFKAEEHSHSHSRDYQALSPQSMTSNANGLYSGHPKHRKGFGSAGERHSQPAQRMSARSGRPARRRSTTSHDEEYFHFVDGEPSPKQRRMDSSYDHAESECVLIGKRMAAHFRNMRPDQRLFAERIISEVLVYGRMNQLSLRARFVPNDGDGALR</sequence>
<feature type="compositionally biased region" description="Acidic residues" evidence="1">
    <location>
        <begin position="455"/>
        <end position="475"/>
    </location>
</feature>
<dbReference type="PROSITE" id="PS51029">
    <property type="entry name" value="MADF"/>
    <property type="match status" value="2"/>
</dbReference>
<feature type="region of interest" description="Disordered" evidence="1">
    <location>
        <begin position="1"/>
        <end position="25"/>
    </location>
</feature>
<dbReference type="AlphaFoldDB" id="A0AAU9G0U6"/>
<feature type="region of interest" description="Disordered" evidence="1">
    <location>
        <begin position="451"/>
        <end position="559"/>
    </location>
</feature>
<feature type="domain" description="MADF" evidence="2">
    <location>
        <begin position="245"/>
        <end position="336"/>
    </location>
</feature>
<organism evidence="3 4">
    <name type="scientific">Drosophila madeirensis</name>
    <name type="common">Fruit fly</name>
    <dbReference type="NCBI Taxonomy" id="30013"/>
    <lineage>
        <taxon>Eukaryota</taxon>
        <taxon>Metazoa</taxon>
        <taxon>Ecdysozoa</taxon>
        <taxon>Arthropoda</taxon>
        <taxon>Hexapoda</taxon>
        <taxon>Insecta</taxon>
        <taxon>Pterygota</taxon>
        <taxon>Neoptera</taxon>
        <taxon>Endopterygota</taxon>
        <taxon>Diptera</taxon>
        <taxon>Brachycera</taxon>
        <taxon>Muscomorpha</taxon>
        <taxon>Ephydroidea</taxon>
        <taxon>Drosophilidae</taxon>
        <taxon>Drosophila</taxon>
        <taxon>Sophophora</taxon>
    </lineage>
</organism>
<evidence type="ECO:0000313" key="3">
    <source>
        <dbReference type="EMBL" id="BFG01639.1"/>
    </source>
</evidence>
<dbReference type="Proteomes" id="UP001500889">
    <property type="component" value="Chromosome A"/>
</dbReference>
<dbReference type="EMBL" id="AP029266">
    <property type="protein sequence ID" value="BFG01639.1"/>
    <property type="molecule type" value="Genomic_DNA"/>
</dbReference>